<reference evidence="1 2" key="1">
    <citation type="submission" date="2024-08" db="EMBL/GenBank/DDBJ databases">
        <authorList>
            <person name="Cucini C."/>
            <person name="Frati F."/>
        </authorList>
    </citation>
    <scope>NUCLEOTIDE SEQUENCE [LARGE SCALE GENOMIC DNA]</scope>
</reference>
<comment type="caution">
    <text evidence="1">The sequence shown here is derived from an EMBL/GenBank/DDBJ whole genome shotgun (WGS) entry which is preliminary data.</text>
</comment>
<gene>
    <name evidence="1" type="ORF">ODALV1_LOCUS24735</name>
</gene>
<evidence type="ECO:0000313" key="1">
    <source>
        <dbReference type="EMBL" id="CAL8132734.1"/>
    </source>
</evidence>
<accession>A0ABP1RPV2</accession>
<name>A0ABP1RPV2_9HEXA</name>
<sequence length="80" mass="9082">MSNKIYDLGLEQIKRFQKRSKPDVGTIYRKTIKNSTGTKRGQNYRIKLTIPRVPMEQLKNGSQLCEADGPNVSAVTKEVD</sequence>
<protein>
    <submittedName>
        <fullName evidence="1">Uncharacterized protein</fullName>
    </submittedName>
</protein>
<dbReference type="EMBL" id="CAXLJM020000093">
    <property type="protein sequence ID" value="CAL8132734.1"/>
    <property type="molecule type" value="Genomic_DNA"/>
</dbReference>
<dbReference type="Proteomes" id="UP001642540">
    <property type="component" value="Unassembled WGS sequence"/>
</dbReference>
<organism evidence="1 2">
    <name type="scientific">Orchesella dallaii</name>
    <dbReference type="NCBI Taxonomy" id="48710"/>
    <lineage>
        <taxon>Eukaryota</taxon>
        <taxon>Metazoa</taxon>
        <taxon>Ecdysozoa</taxon>
        <taxon>Arthropoda</taxon>
        <taxon>Hexapoda</taxon>
        <taxon>Collembola</taxon>
        <taxon>Entomobryomorpha</taxon>
        <taxon>Entomobryoidea</taxon>
        <taxon>Orchesellidae</taxon>
        <taxon>Orchesellinae</taxon>
        <taxon>Orchesella</taxon>
    </lineage>
</organism>
<evidence type="ECO:0000313" key="2">
    <source>
        <dbReference type="Proteomes" id="UP001642540"/>
    </source>
</evidence>
<keyword evidence="2" id="KW-1185">Reference proteome</keyword>
<proteinExistence type="predicted"/>